<dbReference type="Proteomes" id="UP000242687">
    <property type="component" value="Unassembled WGS sequence"/>
</dbReference>
<reference evidence="3 4" key="1">
    <citation type="submission" date="2017-11" db="EMBL/GenBank/DDBJ databases">
        <title>Genomic Encyclopedia of Archaeal and Bacterial Type Strains, Phase II (KMG-II): From Individual Species to Whole Genera.</title>
        <authorList>
            <person name="Goeker M."/>
        </authorList>
    </citation>
    <scope>NUCLEOTIDE SEQUENCE [LARGE SCALE GENOMIC DNA]</scope>
    <source>
        <strain evidence="3 4">DSM 28175</strain>
    </source>
</reference>
<evidence type="ECO:0000256" key="1">
    <source>
        <dbReference type="SAM" id="MobiDB-lite"/>
    </source>
</evidence>
<name>A0A2H9VUJ9_9SPHI</name>
<dbReference type="AlphaFoldDB" id="A0A2H9VUJ9"/>
<dbReference type="EMBL" id="PGFJ01000001">
    <property type="protein sequence ID" value="PJJ84487.1"/>
    <property type="molecule type" value="Genomic_DNA"/>
</dbReference>
<keyword evidence="4" id="KW-1185">Reference proteome</keyword>
<keyword evidence="2" id="KW-0812">Transmembrane</keyword>
<keyword evidence="2" id="KW-1133">Transmembrane helix</keyword>
<organism evidence="3 4">
    <name type="scientific">Mucilaginibacter auburnensis</name>
    <dbReference type="NCBI Taxonomy" id="1457233"/>
    <lineage>
        <taxon>Bacteria</taxon>
        <taxon>Pseudomonadati</taxon>
        <taxon>Bacteroidota</taxon>
        <taxon>Sphingobacteriia</taxon>
        <taxon>Sphingobacteriales</taxon>
        <taxon>Sphingobacteriaceae</taxon>
        <taxon>Mucilaginibacter</taxon>
    </lineage>
</organism>
<feature type="region of interest" description="Disordered" evidence="1">
    <location>
        <begin position="75"/>
        <end position="96"/>
    </location>
</feature>
<dbReference type="OrthoDB" id="1419682at2"/>
<dbReference type="RefSeq" id="WP_100340679.1">
    <property type="nucleotide sequence ID" value="NZ_PGFJ01000001.1"/>
</dbReference>
<evidence type="ECO:0008006" key="5">
    <source>
        <dbReference type="Google" id="ProtNLM"/>
    </source>
</evidence>
<feature type="compositionally biased region" description="Polar residues" evidence="1">
    <location>
        <begin position="166"/>
        <end position="184"/>
    </location>
</feature>
<comment type="caution">
    <text evidence="3">The sequence shown here is derived from an EMBL/GenBank/DDBJ whole genome shotgun (WGS) entry which is preliminary data.</text>
</comment>
<proteinExistence type="predicted"/>
<evidence type="ECO:0000313" key="4">
    <source>
        <dbReference type="Proteomes" id="UP000242687"/>
    </source>
</evidence>
<keyword evidence="2" id="KW-0472">Membrane</keyword>
<feature type="region of interest" description="Disordered" evidence="1">
    <location>
        <begin position="145"/>
        <end position="198"/>
    </location>
</feature>
<protein>
    <recommendedName>
        <fullName evidence="5">Outer membrane protein with beta-barrel domain</fullName>
    </recommendedName>
</protein>
<evidence type="ECO:0000313" key="3">
    <source>
        <dbReference type="EMBL" id="PJJ84487.1"/>
    </source>
</evidence>
<sequence length="439" mass="47650">MKNEQEFFGEIENVLHAHEDAYLPGAWEEFVKTKKRRRGLVYLRVAAAAAVLLMAGYAAWLFMPAKPVANNNQTQIKNTPKTPYIYPKNGPGTDSLTTDRAIASRKTLQEQLSENPAPALKQKVTARNFTNDVFVEIPKQVNKREEITGSNNSQDIAATELPVKTENATTVTQQPDATSNQTSPVLAADPRRYERGSQRLSYDSLANLNKPKLVASENKKSNALSYSVMVSPSVGNQKMNFGTGVEVAYNINKNFALSSGIAYAYMNAGSNRSGTPTDGVQADLRGYNSNYASSSLASSFNTSSSSRTVQSVQMALSGLELPISFQYKTNSGFYVSAGVSAMSVIRNNISYDYLDSRTVSTSSGKGLAPTISVITEKTTQQSTETVGGFIGFYTFSAGRKVSFGKGKLNIAPFIKVPFNRVSSENLQLMHGGVQLGFGF</sequence>
<gene>
    <name evidence="3" type="ORF">CLV57_1500</name>
</gene>
<accession>A0A2H9VUJ9</accession>
<evidence type="ECO:0000256" key="2">
    <source>
        <dbReference type="SAM" id="Phobius"/>
    </source>
</evidence>
<feature type="transmembrane region" description="Helical" evidence="2">
    <location>
        <begin position="41"/>
        <end position="63"/>
    </location>
</feature>